<keyword evidence="8" id="KW-1185">Reference proteome</keyword>
<evidence type="ECO:0000256" key="6">
    <source>
        <dbReference type="SAM" id="MobiDB-lite"/>
    </source>
</evidence>
<reference evidence="9" key="1">
    <citation type="submission" date="2022-11" db="UniProtKB">
        <authorList>
            <consortium name="WormBaseParasite"/>
        </authorList>
    </citation>
    <scope>IDENTIFICATION</scope>
</reference>
<feature type="transmembrane region" description="Helical" evidence="7">
    <location>
        <begin position="51"/>
        <end position="77"/>
    </location>
</feature>
<protein>
    <submittedName>
        <fullName evidence="9">Uncharacterized protein</fullName>
    </submittedName>
</protein>
<dbReference type="Proteomes" id="UP000887563">
    <property type="component" value="Unplaced"/>
</dbReference>
<evidence type="ECO:0000313" key="9">
    <source>
        <dbReference type="WBParaSite" id="Minc3s02816g31669"/>
    </source>
</evidence>
<accession>A0A914MZ91</accession>
<evidence type="ECO:0000313" key="8">
    <source>
        <dbReference type="Proteomes" id="UP000887563"/>
    </source>
</evidence>
<sequence>MARTIQQTLTTGAAGGLEEPIKKHKPKDTRLRQQRLPAWQPILDAKTVIPVFITISLLFIPVGIVLIITSNSVVIVWNSPPLFFPYPDHFELSFVYI</sequence>
<evidence type="ECO:0000256" key="5">
    <source>
        <dbReference type="ARBA" id="ARBA00023136"/>
    </source>
</evidence>
<feature type="region of interest" description="Disordered" evidence="6">
    <location>
        <begin position="1"/>
        <end position="29"/>
    </location>
</feature>
<proteinExistence type="inferred from homology"/>
<dbReference type="GO" id="GO:0005794">
    <property type="term" value="C:Golgi apparatus"/>
    <property type="evidence" value="ECO:0007669"/>
    <property type="project" value="TreeGrafter"/>
</dbReference>
<dbReference type="AlphaFoldDB" id="A0A914MZ91"/>
<name>A0A914MZ91_MELIC</name>
<keyword evidence="3 7" id="KW-0812">Transmembrane</keyword>
<evidence type="ECO:0000256" key="7">
    <source>
        <dbReference type="SAM" id="Phobius"/>
    </source>
</evidence>
<feature type="compositionally biased region" description="Polar residues" evidence="6">
    <location>
        <begin position="1"/>
        <end position="11"/>
    </location>
</feature>
<comment type="subcellular location">
    <subcellularLocation>
        <location evidence="1">Membrane</location>
        <topology evidence="1">Multi-pass membrane protein</topology>
    </subcellularLocation>
</comment>
<dbReference type="WBParaSite" id="Minc3s02816g31669">
    <property type="protein sequence ID" value="Minc3s02816g31669"/>
    <property type="gene ID" value="Minc3s02816g31669"/>
</dbReference>
<dbReference type="GO" id="GO:0005886">
    <property type="term" value="C:plasma membrane"/>
    <property type="evidence" value="ECO:0007669"/>
    <property type="project" value="TreeGrafter"/>
</dbReference>
<keyword evidence="4 7" id="KW-1133">Transmembrane helix</keyword>
<evidence type="ECO:0000256" key="3">
    <source>
        <dbReference type="ARBA" id="ARBA00022692"/>
    </source>
</evidence>
<comment type="similarity">
    <text evidence="2">Belongs to the CDC50/LEM3 family.</text>
</comment>
<keyword evidence="5 7" id="KW-0472">Membrane</keyword>
<dbReference type="PANTHER" id="PTHR10926">
    <property type="entry name" value="CELL CYCLE CONTROL PROTEIN 50"/>
    <property type="match status" value="1"/>
</dbReference>
<evidence type="ECO:0000256" key="4">
    <source>
        <dbReference type="ARBA" id="ARBA00022989"/>
    </source>
</evidence>
<dbReference type="InterPro" id="IPR005045">
    <property type="entry name" value="CDC50/LEM3_fam"/>
</dbReference>
<evidence type="ECO:0000256" key="2">
    <source>
        <dbReference type="ARBA" id="ARBA00009457"/>
    </source>
</evidence>
<dbReference type="GO" id="GO:0005783">
    <property type="term" value="C:endoplasmic reticulum"/>
    <property type="evidence" value="ECO:0007669"/>
    <property type="project" value="TreeGrafter"/>
</dbReference>
<organism evidence="8 9">
    <name type="scientific">Meloidogyne incognita</name>
    <name type="common">Southern root-knot nematode worm</name>
    <name type="synonym">Oxyuris incognita</name>
    <dbReference type="NCBI Taxonomy" id="6306"/>
    <lineage>
        <taxon>Eukaryota</taxon>
        <taxon>Metazoa</taxon>
        <taxon>Ecdysozoa</taxon>
        <taxon>Nematoda</taxon>
        <taxon>Chromadorea</taxon>
        <taxon>Rhabditida</taxon>
        <taxon>Tylenchina</taxon>
        <taxon>Tylenchomorpha</taxon>
        <taxon>Tylenchoidea</taxon>
        <taxon>Meloidogynidae</taxon>
        <taxon>Meloidogyninae</taxon>
        <taxon>Meloidogyne</taxon>
        <taxon>Meloidogyne incognita group</taxon>
    </lineage>
</organism>
<dbReference type="PANTHER" id="PTHR10926:SF0">
    <property type="entry name" value="CDC50, ISOFORM A"/>
    <property type="match status" value="1"/>
</dbReference>
<evidence type="ECO:0000256" key="1">
    <source>
        <dbReference type="ARBA" id="ARBA00004141"/>
    </source>
</evidence>